<dbReference type="GO" id="GO:0045259">
    <property type="term" value="C:proton-transporting ATP synthase complex"/>
    <property type="evidence" value="ECO:0007669"/>
    <property type="project" value="UniProtKB-KW"/>
</dbReference>
<evidence type="ECO:0000256" key="8">
    <source>
        <dbReference type="ARBA" id="ARBA00023196"/>
    </source>
</evidence>
<keyword evidence="1" id="KW-0813">Transport</keyword>
<evidence type="ECO:0000313" key="12">
    <source>
        <dbReference type="Proteomes" id="UP000250218"/>
    </source>
</evidence>
<evidence type="ECO:0000256" key="5">
    <source>
        <dbReference type="ARBA" id="ARBA00022967"/>
    </source>
</evidence>
<dbReference type="GO" id="GO:0046933">
    <property type="term" value="F:proton-transporting ATP synthase activity, rotational mechanism"/>
    <property type="evidence" value="ECO:0007669"/>
    <property type="project" value="InterPro"/>
</dbReference>
<gene>
    <name evidence="11" type="ORF">DP065_01340</name>
</gene>
<sequence length="508" mass="57471">MNKPKISAIFDYIVELSGEFNYHQNQLFNIEQKASINNKMLVISASNNKAYCLTNGEIDNFQIGKEVHASKENNEIKTAKEFYGKIVSINGNILFPKNNEKLSYLDATSTAFNKPNELLQYDNLTEQLNTGYISVDLLIPIGKGQRELIIGDRKTGKTFIALNTIINQRNKNVKCIYVGIGKQHSQIADVYQILKTHKALDYTIIFNAEANNPYDQYLAPYVAMAHAENIAKENDVLIVFDDLTNHANIFREIALLTNKPVGKEAFPGDMFFAHSRLLERAGKFNNKKSITALPILQTIENDITSLIASNVISITDGQIVTNNELFANNKLPAIDIDLSVSRIGGGVQKSHISKVASEIGKIYKLYKHQTKLASLKYDLNEETNSLINNGILVENMFNQHGVSIYSEKTIYLTSKLIAWNILKDVSDVPLALKFIDKLVEIDEIAKKLYTNLIYQKSSDEEMVKDYFAFVLNEYAKFKKLDWTLPIKRDFVALSNEILTKIDNLMEVK</sequence>
<dbReference type="GO" id="GO:0005524">
    <property type="term" value="F:ATP binding"/>
    <property type="evidence" value="ECO:0007669"/>
    <property type="project" value="UniProtKB-KW"/>
</dbReference>
<evidence type="ECO:0000256" key="3">
    <source>
        <dbReference type="ARBA" id="ARBA00022781"/>
    </source>
</evidence>
<dbReference type="SUPFAM" id="SSF52540">
    <property type="entry name" value="P-loop containing nucleoside triphosphate hydrolases"/>
    <property type="match status" value="1"/>
</dbReference>
<proteinExistence type="predicted"/>
<evidence type="ECO:0000259" key="10">
    <source>
        <dbReference type="Pfam" id="PF00006"/>
    </source>
</evidence>
<evidence type="ECO:0000256" key="7">
    <source>
        <dbReference type="ARBA" id="ARBA00023136"/>
    </source>
</evidence>
<dbReference type="AlphaFoldDB" id="A0A2Z4ND31"/>
<evidence type="ECO:0000256" key="6">
    <source>
        <dbReference type="ARBA" id="ARBA00023065"/>
    </source>
</evidence>
<feature type="domain" description="ATPase F1/V1/A1 complex alpha/beta subunit nucleotide-binding" evidence="10">
    <location>
        <begin position="131"/>
        <end position="341"/>
    </location>
</feature>
<keyword evidence="8" id="KW-0139">CF(1)</keyword>
<dbReference type="PANTHER" id="PTHR48082">
    <property type="entry name" value="ATP SYNTHASE SUBUNIT ALPHA, MITOCHONDRIAL"/>
    <property type="match status" value="1"/>
</dbReference>
<keyword evidence="4" id="KW-0067">ATP-binding</keyword>
<dbReference type="Gene3D" id="3.40.50.12240">
    <property type="match status" value="1"/>
</dbReference>
<dbReference type="FunFam" id="3.40.50.300:FF:004039">
    <property type="entry name" value="ATP synthase subunit alpha, mitochondrial"/>
    <property type="match status" value="1"/>
</dbReference>
<name>A0A2Z4ND31_9BACT</name>
<evidence type="ECO:0000256" key="4">
    <source>
        <dbReference type="ARBA" id="ARBA00022840"/>
    </source>
</evidence>
<evidence type="ECO:0000256" key="9">
    <source>
        <dbReference type="ARBA" id="ARBA00023310"/>
    </source>
</evidence>
<keyword evidence="6" id="KW-0406">Ion transport</keyword>
<dbReference type="GO" id="GO:0043531">
    <property type="term" value="F:ADP binding"/>
    <property type="evidence" value="ECO:0007669"/>
    <property type="project" value="TreeGrafter"/>
</dbReference>
<keyword evidence="2" id="KW-0547">Nucleotide-binding</keyword>
<dbReference type="PROSITE" id="PS00152">
    <property type="entry name" value="ATPASE_ALPHA_BETA"/>
    <property type="match status" value="1"/>
</dbReference>
<dbReference type="NCBIfam" id="NF045936">
    <property type="entry name" value="MSC_0619_alpha"/>
    <property type="match status" value="1"/>
</dbReference>
<dbReference type="PANTHER" id="PTHR48082:SF2">
    <property type="entry name" value="ATP SYNTHASE SUBUNIT ALPHA, MITOCHONDRIAL"/>
    <property type="match status" value="1"/>
</dbReference>
<protein>
    <submittedName>
        <fullName evidence="11">ATP F0F1 synthase subunit alpha</fullName>
    </submittedName>
</protein>
<dbReference type="RefSeq" id="WP_033179013.1">
    <property type="nucleotide sequence ID" value="NZ_CP030140.1"/>
</dbReference>
<reference evidence="12" key="1">
    <citation type="submission" date="2018-06" db="EMBL/GenBank/DDBJ databases">
        <title>Complete genome sequences of Mycoplasma anatis, M. anseris and M. cloacale type strains.</title>
        <authorList>
            <person name="Grozner D."/>
            <person name="Forro B."/>
            <person name="Sulyok K.M."/>
            <person name="Marton S."/>
            <person name="Kreizinger Z."/>
            <person name="Banyai K."/>
            <person name="Gyuranecz M."/>
        </authorList>
    </citation>
    <scope>NUCLEOTIDE SEQUENCE [LARGE SCALE GENOMIC DNA]</scope>
    <source>
        <strain evidence="12">ATCC 49234</strain>
    </source>
</reference>
<accession>A0A2Z4ND31</accession>
<dbReference type="InterPro" id="IPR000194">
    <property type="entry name" value="ATPase_F1/V1/A1_a/bsu_nucl-bd"/>
</dbReference>
<dbReference type="InterPro" id="IPR027417">
    <property type="entry name" value="P-loop_NTPase"/>
</dbReference>
<evidence type="ECO:0000256" key="2">
    <source>
        <dbReference type="ARBA" id="ARBA00022741"/>
    </source>
</evidence>
<dbReference type="NCBIfam" id="NF005523">
    <property type="entry name" value="PRK07165.1"/>
    <property type="match status" value="1"/>
</dbReference>
<dbReference type="Proteomes" id="UP000250218">
    <property type="component" value="Chromosome"/>
</dbReference>
<keyword evidence="3" id="KW-0375">Hydrogen ion transport</keyword>
<keyword evidence="7" id="KW-0472">Membrane</keyword>
<keyword evidence="12" id="KW-1185">Reference proteome</keyword>
<dbReference type="KEGG" id="mane:DP065_01340"/>
<dbReference type="InterPro" id="IPR020003">
    <property type="entry name" value="ATPase_a/bsu_AS"/>
</dbReference>
<evidence type="ECO:0000313" key="11">
    <source>
        <dbReference type="EMBL" id="AWX69396.1"/>
    </source>
</evidence>
<organism evidence="11 12">
    <name type="scientific">[Mycoplasma] anseris</name>
    <dbReference type="NCBI Taxonomy" id="92400"/>
    <lineage>
        <taxon>Bacteria</taxon>
        <taxon>Bacillati</taxon>
        <taxon>Mycoplasmatota</taxon>
        <taxon>Mycoplasmoidales</taxon>
        <taxon>Metamycoplasmataceae</taxon>
        <taxon>Metamycoplasma</taxon>
    </lineage>
</organism>
<keyword evidence="9" id="KW-0066">ATP synthesis</keyword>
<keyword evidence="5" id="KW-1278">Translocase</keyword>
<evidence type="ECO:0000256" key="1">
    <source>
        <dbReference type="ARBA" id="ARBA00022448"/>
    </source>
</evidence>
<dbReference type="EMBL" id="CP030140">
    <property type="protein sequence ID" value="AWX69396.1"/>
    <property type="molecule type" value="Genomic_DNA"/>
</dbReference>
<dbReference type="Pfam" id="PF00006">
    <property type="entry name" value="ATP-synt_ab"/>
    <property type="match status" value="1"/>
</dbReference>
<dbReference type="InterPro" id="IPR005294">
    <property type="entry name" value="ATP_synth_F1_asu"/>
</dbReference>